<gene>
    <name evidence="1" type="ORF">PSON_ATCC_30995.1.T1580094</name>
</gene>
<organism evidence="1 2">
    <name type="scientific">Paramecium sonneborni</name>
    <dbReference type="NCBI Taxonomy" id="65129"/>
    <lineage>
        <taxon>Eukaryota</taxon>
        <taxon>Sar</taxon>
        <taxon>Alveolata</taxon>
        <taxon>Ciliophora</taxon>
        <taxon>Intramacronucleata</taxon>
        <taxon>Oligohymenophorea</taxon>
        <taxon>Peniculida</taxon>
        <taxon>Parameciidae</taxon>
        <taxon>Paramecium</taxon>
    </lineage>
</organism>
<protein>
    <submittedName>
        <fullName evidence="1">Uncharacterized protein</fullName>
    </submittedName>
</protein>
<proteinExistence type="predicted"/>
<evidence type="ECO:0000313" key="2">
    <source>
        <dbReference type="Proteomes" id="UP000692954"/>
    </source>
</evidence>
<dbReference type="AlphaFoldDB" id="A0A8S1RDM8"/>
<comment type="caution">
    <text evidence="1">The sequence shown here is derived from an EMBL/GenBank/DDBJ whole genome shotgun (WGS) entry which is preliminary data.</text>
</comment>
<name>A0A8S1RDM8_9CILI</name>
<keyword evidence="2" id="KW-1185">Reference proteome</keyword>
<dbReference type="EMBL" id="CAJJDN010000158">
    <property type="protein sequence ID" value="CAD8125372.1"/>
    <property type="molecule type" value="Genomic_DNA"/>
</dbReference>
<sequence>MVSVQNEQNQKYIEQSEQLYYGIIMQIIVNNRLMDQLIRLIIELI</sequence>
<reference evidence="1" key="1">
    <citation type="submission" date="2021-01" db="EMBL/GenBank/DDBJ databases">
        <authorList>
            <consortium name="Genoscope - CEA"/>
            <person name="William W."/>
        </authorList>
    </citation>
    <scope>NUCLEOTIDE SEQUENCE</scope>
</reference>
<dbReference type="Proteomes" id="UP000692954">
    <property type="component" value="Unassembled WGS sequence"/>
</dbReference>
<accession>A0A8S1RDM8</accession>
<evidence type="ECO:0000313" key="1">
    <source>
        <dbReference type="EMBL" id="CAD8125372.1"/>
    </source>
</evidence>